<evidence type="ECO:0000256" key="1">
    <source>
        <dbReference type="SAM" id="Phobius"/>
    </source>
</evidence>
<keyword evidence="1" id="KW-0472">Membrane</keyword>
<keyword evidence="1" id="KW-0812">Transmembrane</keyword>
<keyword evidence="1" id="KW-1133">Transmembrane helix</keyword>
<sequence>MWRRIGRGVVYLWVGPGSLVGLTAALIARRQGGQSRVVDGVLEVTAGPLLATLSRYSAVGGGIRAITLGHVVLGTDAGALEETRSHERVHVRQYERWGPLFIPAYLTCSGWLWLCGRNPYLDNPFEVEAYRADGWPV</sequence>
<name>A0A7C2K036_9PLAN</name>
<protein>
    <recommendedName>
        <fullName evidence="3">Signal peptide prediction</fullName>
    </recommendedName>
</protein>
<dbReference type="AlphaFoldDB" id="A0A7C2K036"/>
<gene>
    <name evidence="2" type="ORF">ENQ76_05350</name>
</gene>
<organism evidence="2">
    <name type="scientific">Schlesneria paludicola</name>
    <dbReference type="NCBI Taxonomy" id="360056"/>
    <lineage>
        <taxon>Bacteria</taxon>
        <taxon>Pseudomonadati</taxon>
        <taxon>Planctomycetota</taxon>
        <taxon>Planctomycetia</taxon>
        <taxon>Planctomycetales</taxon>
        <taxon>Planctomycetaceae</taxon>
        <taxon>Schlesneria</taxon>
    </lineage>
</organism>
<evidence type="ECO:0000313" key="2">
    <source>
        <dbReference type="EMBL" id="HEN14881.1"/>
    </source>
</evidence>
<feature type="transmembrane region" description="Helical" evidence="1">
    <location>
        <begin position="9"/>
        <end position="28"/>
    </location>
</feature>
<reference evidence="2" key="1">
    <citation type="journal article" date="2020" name="mSystems">
        <title>Genome- and Community-Level Interaction Insights into Carbon Utilization and Element Cycling Functions of Hydrothermarchaeota in Hydrothermal Sediment.</title>
        <authorList>
            <person name="Zhou Z."/>
            <person name="Liu Y."/>
            <person name="Xu W."/>
            <person name="Pan J."/>
            <person name="Luo Z.H."/>
            <person name="Li M."/>
        </authorList>
    </citation>
    <scope>NUCLEOTIDE SEQUENCE [LARGE SCALE GENOMIC DNA]</scope>
    <source>
        <strain evidence="2">SpSt-339</strain>
    </source>
</reference>
<accession>A0A7C2K036</accession>
<evidence type="ECO:0008006" key="3">
    <source>
        <dbReference type="Google" id="ProtNLM"/>
    </source>
</evidence>
<proteinExistence type="predicted"/>
<comment type="caution">
    <text evidence="2">The sequence shown here is derived from an EMBL/GenBank/DDBJ whole genome shotgun (WGS) entry which is preliminary data.</text>
</comment>
<dbReference type="EMBL" id="DSOK01000156">
    <property type="protein sequence ID" value="HEN14881.1"/>
    <property type="molecule type" value="Genomic_DNA"/>
</dbReference>